<dbReference type="KEGG" id="adl:AURDEDRAFT_173844"/>
<dbReference type="OrthoDB" id="3235770at2759"/>
<accession>J0WVI3</accession>
<feature type="transmembrane region" description="Helical" evidence="1">
    <location>
        <begin position="181"/>
        <end position="198"/>
    </location>
</feature>
<dbReference type="PANTHER" id="PTHR34144:SF7">
    <property type="entry name" value="EXPORT PROTEIN (CAP59), PUTATIVE (AFU_ORTHOLOGUE AFUA_7G05020)-RELATED"/>
    <property type="match status" value="1"/>
</dbReference>
<gene>
    <name evidence="2" type="ORF">AURDEDRAFT_173844</name>
</gene>
<dbReference type="Proteomes" id="UP000006514">
    <property type="component" value="Unassembled WGS sequence"/>
</dbReference>
<dbReference type="InterPro" id="IPR021047">
    <property type="entry name" value="Mannosyltransferase_CMT1"/>
</dbReference>
<protein>
    <recommendedName>
        <fullName evidence="4">Glycosyltransferase family 69 protein</fullName>
    </recommendedName>
</protein>
<feature type="transmembrane region" description="Helical" evidence="1">
    <location>
        <begin position="40"/>
        <end position="69"/>
    </location>
</feature>
<dbReference type="Pfam" id="PF11735">
    <property type="entry name" value="CAP59_mtransfer"/>
    <property type="match status" value="1"/>
</dbReference>
<evidence type="ECO:0000256" key="1">
    <source>
        <dbReference type="SAM" id="Phobius"/>
    </source>
</evidence>
<sequence>MEALARRLAGLREPFFNGLQLSISVSERGMRPKNPRVASAFFWLSHLLAVALALLALLVMYTQFWYANWWHRGGKAITFPPAFPPHRTRFIVLAAVVPRWAGYVAVSLFAYACMRFIWAAVAARRSGGGSEYAYTRLSTAEREPMLSDPGEPRNSIDDSSNLTAERLGGRFTPYFPWTPPLWWLVLFPVFASLGLWGVHLRRNWMEGDVVGLRLKPRVDLASRRPRPQGYGTGEKVFIAALFHNNKDVLPFWSKELLRVINYLGPENVFVSIVESYSKDSTRKLLTKFDQSLAALNVPRRIVLNDTSIPRPEKMSTNNARIQFLADTRNLVLEPLRESAEYEWVVFSNDVFVRAEAVIELIHTRNGDYDMACGVDYGPWGVYDAWVMRDRLGNFMSSLWPYTLEDIGAQAIMQDEPAPVSACWNGIVSMRAQPFLRPNLRARNGTHALSAAPLPHRLPETHPAYASGRRPVPPREQPPLMFRKTHEGECFSSECFLLPYDMRLLFGMEKVYMHPRVVTAYIHDHFVYGAVILRHWLVLWWMRTIDKGYGAFRAKMIVGPRDKAWMWDGGACFGPDER</sequence>
<evidence type="ECO:0000313" key="3">
    <source>
        <dbReference type="Proteomes" id="UP000006514"/>
    </source>
</evidence>
<evidence type="ECO:0008006" key="4">
    <source>
        <dbReference type="Google" id="ProtNLM"/>
    </source>
</evidence>
<dbReference type="PANTHER" id="PTHR34144">
    <property type="entry name" value="CHROMOSOME 8, WHOLE GENOME SHOTGUN SEQUENCE"/>
    <property type="match status" value="1"/>
</dbReference>
<dbReference type="AlphaFoldDB" id="J0WVI3"/>
<keyword evidence="1" id="KW-0812">Transmembrane</keyword>
<feature type="transmembrane region" description="Helical" evidence="1">
    <location>
        <begin position="90"/>
        <end position="118"/>
    </location>
</feature>
<proteinExistence type="predicted"/>
<keyword evidence="3" id="KW-1185">Reference proteome</keyword>
<dbReference type="EMBL" id="JH687847">
    <property type="protein sequence ID" value="EJD37087.1"/>
    <property type="molecule type" value="Genomic_DNA"/>
</dbReference>
<name>J0WVI3_AURST</name>
<evidence type="ECO:0000313" key="2">
    <source>
        <dbReference type="EMBL" id="EJD37087.1"/>
    </source>
</evidence>
<dbReference type="InParanoid" id="J0WVI3"/>
<organism evidence="2 3">
    <name type="scientific">Auricularia subglabra (strain TFB-10046 / SS5)</name>
    <name type="common">White-rot fungus</name>
    <name type="synonym">Auricularia delicata (strain TFB10046)</name>
    <dbReference type="NCBI Taxonomy" id="717982"/>
    <lineage>
        <taxon>Eukaryota</taxon>
        <taxon>Fungi</taxon>
        <taxon>Dikarya</taxon>
        <taxon>Basidiomycota</taxon>
        <taxon>Agaricomycotina</taxon>
        <taxon>Agaricomycetes</taxon>
        <taxon>Auriculariales</taxon>
        <taxon>Auriculariaceae</taxon>
        <taxon>Auricularia</taxon>
    </lineage>
</organism>
<keyword evidence="1" id="KW-1133">Transmembrane helix</keyword>
<keyword evidence="1" id="KW-0472">Membrane</keyword>
<dbReference type="eggNOG" id="ENOG502RJAT">
    <property type="taxonomic scope" value="Eukaryota"/>
</dbReference>
<reference evidence="3" key="1">
    <citation type="journal article" date="2012" name="Science">
        <title>The Paleozoic origin of enzymatic lignin decomposition reconstructed from 31 fungal genomes.</title>
        <authorList>
            <person name="Floudas D."/>
            <person name="Binder M."/>
            <person name="Riley R."/>
            <person name="Barry K."/>
            <person name="Blanchette R.A."/>
            <person name="Henrissat B."/>
            <person name="Martinez A.T."/>
            <person name="Otillar R."/>
            <person name="Spatafora J.W."/>
            <person name="Yadav J.S."/>
            <person name="Aerts A."/>
            <person name="Benoit I."/>
            <person name="Boyd A."/>
            <person name="Carlson A."/>
            <person name="Copeland A."/>
            <person name="Coutinho P.M."/>
            <person name="de Vries R.P."/>
            <person name="Ferreira P."/>
            <person name="Findley K."/>
            <person name="Foster B."/>
            <person name="Gaskell J."/>
            <person name="Glotzer D."/>
            <person name="Gorecki P."/>
            <person name="Heitman J."/>
            <person name="Hesse C."/>
            <person name="Hori C."/>
            <person name="Igarashi K."/>
            <person name="Jurgens J.A."/>
            <person name="Kallen N."/>
            <person name="Kersten P."/>
            <person name="Kohler A."/>
            <person name="Kuees U."/>
            <person name="Kumar T.K.A."/>
            <person name="Kuo A."/>
            <person name="LaButti K."/>
            <person name="Larrondo L.F."/>
            <person name="Lindquist E."/>
            <person name="Ling A."/>
            <person name="Lombard V."/>
            <person name="Lucas S."/>
            <person name="Lundell T."/>
            <person name="Martin R."/>
            <person name="McLaughlin D.J."/>
            <person name="Morgenstern I."/>
            <person name="Morin E."/>
            <person name="Murat C."/>
            <person name="Nagy L.G."/>
            <person name="Nolan M."/>
            <person name="Ohm R.A."/>
            <person name="Patyshakuliyeva A."/>
            <person name="Rokas A."/>
            <person name="Ruiz-Duenas F.J."/>
            <person name="Sabat G."/>
            <person name="Salamov A."/>
            <person name="Samejima M."/>
            <person name="Schmutz J."/>
            <person name="Slot J.C."/>
            <person name="St John F."/>
            <person name="Stenlid J."/>
            <person name="Sun H."/>
            <person name="Sun S."/>
            <person name="Syed K."/>
            <person name="Tsang A."/>
            <person name="Wiebenga A."/>
            <person name="Young D."/>
            <person name="Pisabarro A."/>
            <person name="Eastwood D.C."/>
            <person name="Martin F."/>
            <person name="Cullen D."/>
            <person name="Grigoriev I.V."/>
            <person name="Hibbett D.S."/>
        </authorList>
    </citation>
    <scope>NUCLEOTIDE SEQUENCE [LARGE SCALE GENOMIC DNA]</scope>
    <source>
        <strain evidence="3">TFB10046</strain>
    </source>
</reference>